<accession>A0A139H5W1</accession>
<comment type="caution">
    <text evidence="2">The sequence shown here is derived from an EMBL/GenBank/DDBJ whole genome shotgun (WGS) entry which is preliminary data.</text>
</comment>
<evidence type="ECO:0000313" key="2">
    <source>
        <dbReference type="EMBL" id="KXS97802.1"/>
    </source>
</evidence>
<evidence type="ECO:0000313" key="3">
    <source>
        <dbReference type="Proteomes" id="UP000073492"/>
    </source>
</evidence>
<keyword evidence="3" id="KW-1185">Reference proteome</keyword>
<dbReference type="AlphaFoldDB" id="A0A139H5W1"/>
<proteinExistence type="predicted"/>
<reference evidence="2 3" key="1">
    <citation type="submission" date="2015-07" db="EMBL/GenBank/DDBJ databases">
        <title>Comparative genomics of the Sigatoka disease complex on banana suggests a link between parallel evolutionary changes in Pseudocercospora fijiensis and Pseudocercospora eumusae and increased virulence on the banana host.</title>
        <authorList>
            <person name="Chang T.-C."/>
            <person name="Salvucci A."/>
            <person name="Crous P.W."/>
            <person name="Stergiopoulos I."/>
        </authorList>
    </citation>
    <scope>NUCLEOTIDE SEQUENCE [LARGE SCALE GENOMIC DNA]</scope>
    <source>
        <strain evidence="2 3">CBS 116634</strain>
    </source>
</reference>
<dbReference type="Proteomes" id="UP000073492">
    <property type="component" value="Unassembled WGS sequence"/>
</dbReference>
<sequence>MASPSAVARVFAIPELLEEIILQVMRIPKYPKPRYADPLLEHFRHQYITDPFPLKRVSRDFNRAIVGSSKIQCGLFTLRFPEHVPEVMASLHRIWWIGIASGLISSINTICNVVYIHALSYAFKRVNSITLDRNASWRRITCLQKGTESVVVRLHGTGTCCVVSDTRFKKLHIDEHYTLGESYEEMVAVHHGY</sequence>
<keyword evidence="1" id="KW-1133">Transmembrane helix</keyword>
<gene>
    <name evidence="2" type="ORF">AC579_3145</name>
</gene>
<dbReference type="EMBL" id="LFZO01000770">
    <property type="protein sequence ID" value="KXS97802.1"/>
    <property type="molecule type" value="Genomic_DNA"/>
</dbReference>
<keyword evidence="1" id="KW-0812">Transmembrane</keyword>
<protein>
    <submittedName>
        <fullName evidence="2">Uncharacterized protein</fullName>
    </submittedName>
</protein>
<evidence type="ECO:0000256" key="1">
    <source>
        <dbReference type="SAM" id="Phobius"/>
    </source>
</evidence>
<organism evidence="2 3">
    <name type="scientific">Pseudocercospora musae</name>
    <dbReference type="NCBI Taxonomy" id="113226"/>
    <lineage>
        <taxon>Eukaryota</taxon>
        <taxon>Fungi</taxon>
        <taxon>Dikarya</taxon>
        <taxon>Ascomycota</taxon>
        <taxon>Pezizomycotina</taxon>
        <taxon>Dothideomycetes</taxon>
        <taxon>Dothideomycetidae</taxon>
        <taxon>Mycosphaerellales</taxon>
        <taxon>Mycosphaerellaceae</taxon>
        <taxon>Pseudocercospora</taxon>
    </lineage>
</organism>
<dbReference type="OrthoDB" id="3650500at2759"/>
<name>A0A139H5W1_9PEZI</name>
<keyword evidence="1" id="KW-0472">Membrane</keyword>
<feature type="transmembrane region" description="Helical" evidence="1">
    <location>
        <begin position="94"/>
        <end position="115"/>
    </location>
</feature>